<dbReference type="RefSeq" id="WP_206868878.1">
    <property type="nucleotide sequence ID" value="NZ_BMBA01000001.1"/>
</dbReference>
<comment type="caution">
    <text evidence="3">The sequence shown here is derived from an EMBL/GenBank/DDBJ whole genome shotgun (WGS) entry which is preliminary data.</text>
</comment>
<organism evidence="3 4">
    <name type="scientific">Clostridium zeae</name>
    <dbReference type="NCBI Taxonomy" id="2759022"/>
    <lineage>
        <taxon>Bacteria</taxon>
        <taxon>Bacillati</taxon>
        <taxon>Bacillota</taxon>
        <taxon>Clostridia</taxon>
        <taxon>Eubacteriales</taxon>
        <taxon>Clostridiaceae</taxon>
        <taxon>Clostridium</taxon>
    </lineage>
</organism>
<dbReference type="Proteomes" id="UP000663802">
    <property type="component" value="Unassembled WGS sequence"/>
</dbReference>
<dbReference type="InterPro" id="IPR005149">
    <property type="entry name" value="Tscrpt_reg_PadR_N"/>
</dbReference>
<evidence type="ECO:0000313" key="3">
    <source>
        <dbReference type="EMBL" id="GFZ30814.1"/>
    </source>
</evidence>
<dbReference type="Pfam" id="PF03551">
    <property type="entry name" value="PadR"/>
    <property type="match status" value="1"/>
</dbReference>
<sequence>MNKLSYGLLSLLSTEPMTGYDLTTKINRFWRSTHSAIYPLLSELEEKELIALTLVNQNGKPDKKIYNLTTQGKSVLQDWFLSDTDEAVVRDEMTLKLYCIKCMDTDAGEKLLDELEIKYKKKIDHYKGSIEKLKLMSSDTLKNTSSSLFGGYILTQRALNDAILGLKWCHWVKKVYKLEDFSFLDEDFN</sequence>
<dbReference type="Pfam" id="PF10400">
    <property type="entry name" value="Vir_act_alpha_C"/>
    <property type="match status" value="1"/>
</dbReference>
<proteinExistence type="predicted"/>
<dbReference type="EMBL" id="BMBA01000001">
    <property type="protein sequence ID" value="GFZ30814.1"/>
    <property type="molecule type" value="Genomic_DNA"/>
</dbReference>
<evidence type="ECO:0000313" key="4">
    <source>
        <dbReference type="Proteomes" id="UP000663802"/>
    </source>
</evidence>
<feature type="domain" description="Transcription regulator PadR N-terminal" evidence="1">
    <location>
        <begin position="8"/>
        <end position="77"/>
    </location>
</feature>
<evidence type="ECO:0000259" key="1">
    <source>
        <dbReference type="Pfam" id="PF03551"/>
    </source>
</evidence>
<dbReference type="InterPro" id="IPR018309">
    <property type="entry name" value="Tscrpt_reg_PadR_C"/>
</dbReference>
<gene>
    <name evidence="3" type="ORF">CSC2_13400</name>
</gene>
<dbReference type="PANTHER" id="PTHR43252:SF2">
    <property type="entry name" value="TRANSCRIPTION REGULATOR, PADR-LIKE FAMILY"/>
    <property type="match status" value="1"/>
</dbReference>
<reference evidence="3 4" key="1">
    <citation type="journal article" date="2021" name="Int. J. Syst. Evol. Microbiol.">
        <title>Clostridium zeae sp. nov., isolated from corn silage.</title>
        <authorList>
            <person name="Kobayashi H."/>
            <person name="Tanizawa Y."/>
            <person name="Yagura M."/>
            <person name="Sakamoto M."/>
            <person name="Ohkuma M."/>
            <person name="Tohno M."/>
        </authorList>
    </citation>
    <scope>NUCLEOTIDE SEQUENCE [LARGE SCALE GENOMIC DNA]</scope>
    <source>
        <strain evidence="3 4">CSC2</strain>
    </source>
</reference>
<name>A0ABQ1E7S1_9CLOT</name>
<dbReference type="SUPFAM" id="SSF46785">
    <property type="entry name" value="Winged helix' DNA-binding domain"/>
    <property type="match status" value="1"/>
</dbReference>
<protein>
    <recommendedName>
        <fullName evidence="5">PadR family transcriptional regulator</fullName>
    </recommendedName>
</protein>
<evidence type="ECO:0008006" key="5">
    <source>
        <dbReference type="Google" id="ProtNLM"/>
    </source>
</evidence>
<keyword evidence="4" id="KW-1185">Reference proteome</keyword>
<dbReference type="Gene3D" id="1.10.10.10">
    <property type="entry name" value="Winged helix-like DNA-binding domain superfamily/Winged helix DNA-binding domain"/>
    <property type="match status" value="1"/>
</dbReference>
<dbReference type="InterPro" id="IPR036388">
    <property type="entry name" value="WH-like_DNA-bd_sf"/>
</dbReference>
<evidence type="ECO:0000259" key="2">
    <source>
        <dbReference type="Pfam" id="PF10400"/>
    </source>
</evidence>
<dbReference type="PANTHER" id="PTHR43252">
    <property type="entry name" value="TRANSCRIPTIONAL REGULATOR YQJI"/>
    <property type="match status" value="1"/>
</dbReference>
<feature type="domain" description="Transcription regulator PadR C-terminal" evidence="2">
    <location>
        <begin position="89"/>
        <end position="175"/>
    </location>
</feature>
<dbReference type="InterPro" id="IPR036390">
    <property type="entry name" value="WH_DNA-bd_sf"/>
</dbReference>
<accession>A0ABQ1E7S1</accession>